<organism evidence="5 7">
    <name type="scientific">Bursaphelenchus xylophilus</name>
    <name type="common">Pinewood nematode worm</name>
    <name type="synonym">Aphelenchoides xylophilus</name>
    <dbReference type="NCBI Taxonomy" id="6326"/>
    <lineage>
        <taxon>Eukaryota</taxon>
        <taxon>Metazoa</taxon>
        <taxon>Ecdysozoa</taxon>
        <taxon>Nematoda</taxon>
        <taxon>Chromadorea</taxon>
        <taxon>Rhabditida</taxon>
        <taxon>Tylenchina</taxon>
        <taxon>Tylenchomorpha</taxon>
        <taxon>Aphelenchoidea</taxon>
        <taxon>Aphelenchoididae</taxon>
        <taxon>Bursaphelenchus</taxon>
    </lineage>
</organism>
<proteinExistence type="predicted"/>
<keyword evidence="6" id="KW-1185">Reference proteome</keyword>
<keyword evidence="1" id="KW-0472">Membrane</keyword>
<dbReference type="EMBL" id="CAJFCV020000006">
    <property type="protein sequence ID" value="CAG9129631.1"/>
    <property type="molecule type" value="Genomic_DNA"/>
</dbReference>
<dbReference type="EMBL" id="CAJFDI010000006">
    <property type="protein sequence ID" value="CAD5234058.1"/>
    <property type="molecule type" value="Genomic_DNA"/>
</dbReference>
<evidence type="ECO:0000313" key="6">
    <source>
        <dbReference type="Proteomes" id="UP000659654"/>
    </source>
</evidence>
<dbReference type="WBParaSite" id="BXY_1392300.1">
    <property type="protein sequence ID" value="BXY_1392300.1"/>
    <property type="gene ID" value="BXY_1392300"/>
</dbReference>
<feature type="signal peptide" evidence="2">
    <location>
        <begin position="1"/>
        <end position="18"/>
    </location>
</feature>
<dbReference type="Proteomes" id="UP000095284">
    <property type="component" value="Unplaced"/>
</dbReference>
<keyword evidence="2" id="KW-0732">Signal</keyword>
<gene>
    <name evidence="3" type="ORF">BXYJ_LOCUS14149</name>
</gene>
<evidence type="ECO:0000313" key="3">
    <source>
        <dbReference type="EMBL" id="CAD5234058.1"/>
    </source>
</evidence>
<evidence type="ECO:0000256" key="2">
    <source>
        <dbReference type="SAM" id="SignalP"/>
    </source>
</evidence>
<dbReference type="SUPFAM" id="SSF48726">
    <property type="entry name" value="Immunoglobulin"/>
    <property type="match status" value="1"/>
</dbReference>
<keyword evidence="1" id="KW-0812">Transmembrane</keyword>
<name>A0A1I7SLJ0_BURXY</name>
<evidence type="ECO:0000313" key="5">
    <source>
        <dbReference type="Proteomes" id="UP000095284"/>
    </source>
</evidence>
<dbReference type="Proteomes" id="UP000582659">
    <property type="component" value="Unassembled WGS sequence"/>
</dbReference>
<dbReference type="InterPro" id="IPR013783">
    <property type="entry name" value="Ig-like_fold"/>
</dbReference>
<dbReference type="AlphaFoldDB" id="A0A1I7SLJ0"/>
<evidence type="ECO:0000313" key="4">
    <source>
        <dbReference type="EMBL" id="CAG9129631.1"/>
    </source>
</evidence>
<reference evidence="7" key="1">
    <citation type="submission" date="2016-11" db="UniProtKB">
        <authorList>
            <consortium name="WormBaseParasite"/>
        </authorList>
    </citation>
    <scope>IDENTIFICATION</scope>
</reference>
<feature type="chain" id="PRO_5036022205" evidence="2">
    <location>
        <begin position="19"/>
        <end position="287"/>
    </location>
</feature>
<evidence type="ECO:0000313" key="7">
    <source>
        <dbReference type="WBParaSite" id="BXY_1392300.1"/>
    </source>
</evidence>
<sequence length="287" mass="32834">MWLIFLVFCAICINFVTAEPEKAHVLLGKSVSLPCARANASGPFYWKLQTGFQDLNGTRLMERDATFGGRIRVLPNLALRIRFVQHDFAGFYKCTDHNDDVISSYEVVPISCQNATELNLKFCETGECVTGKLDDPHNSHVSYCKCKPDDFGMKIMNRDGLNNTFSAIRWVMNRENFKYLPVILNILGLLVIPLVLSFCSELMNRFYPAEKTRGPNCKIPLIHHVPKVEPRPKEDLYPAAFKEIQISVPPGEEEFKDYLEKLVRLMTIKKQTGNRSLLLDRTQKSRK</sequence>
<keyword evidence="1" id="KW-1133">Transmembrane helix</keyword>
<accession>A0A1I7SLJ0</accession>
<dbReference type="Proteomes" id="UP000659654">
    <property type="component" value="Unassembled WGS sequence"/>
</dbReference>
<dbReference type="Gene3D" id="2.60.40.10">
    <property type="entry name" value="Immunoglobulins"/>
    <property type="match status" value="1"/>
</dbReference>
<dbReference type="InterPro" id="IPR036179">
    <property type="entry name" value="Ig-like_dom_sf"/>
</dbReference>
<feature type="transmembrane region" description="Helical" evidence="1">
    <location>
        <begin position="179"/>
        <end position="199"/>
    </location>
</feature>
<evidence type="ECO:0000256" key="1">
    <source>
        <dbReference type="SAM" id="Phobius"/>
    </source>
</evidence>
<protein>
    <submittedName>
        <fullName evidence="3">(pine wood nematode) hypothetical protein</fullName>
    </submittedName>
</protein>
<reference evidence="4" key="2">
    <citation type="submission" date="2020-08" db="EMBL/GenBank/DDBJ databases">
        <authorList>
            <person name="Kikuchi T."/>
        </authorList>
    </citation>
    <scope>NUCLEOTIDE SEQUENCE</scope>
    <source>
        <strain evidence="3">Ka4C1</strain>
    </source>
</reference>